<proteinExistence type="predicted"/>
<keyword evidence="4" id="KW-1185">Reference proteome</keyword>
<sequence>MKCVRNYKREFTDRFKWYYPLERAARISRCNGILKLLFLDKEVVIEEDEIESVSMGMYSNTVPMNDAENILYKKGVRILETMYRKTQEKRQKQQNEMVEELEEERARKFRKNNGMGEEVDLVETRLNKIELVKLKEGRKRPMKSGRKKRKKVKIEESEGKRKRCWNRRRGAVVLINTRRDANVTEHVLSDYNKVSDVDRLINRSIIDILANKASVGAVEETGVLRALDMDGAEGSEDGKDDLKTKAKKIEEYMKIRNEIDKNVRRIQTEIEESLKQKEGMKETDRKHYDGMVGDGSYTPTYIDISEEDVHKFMKYEEAVINYGDRYLEKRIQSQIEPKECKIDDYLSEVEEPKNIPKKRGRPRTKKKHDEICITNTHEIESRVDRRIKSRIKHKQVTKSKKMAPRVKISIGGSRMIESSLTKTVRPISRAVKKTPMKYERLEEEKTKNVDDDLDVCRIDTDCNGSTEESFEISEIEEPPSKVGRYEMEQKSSRPKRGDEHASFVAKNLASSSPRKTRLEIETSESSCVVIEGVGYDEISGVKKCEDSGGVRLEKSSTVTEDESAKVLPKMDPVDSDTHSVVEVVKGILESSHSNKGADNSQPSEVTGSFWGYSESDQNNQSSRNSTKSSNSKSVDECTKMNETSRTHFDKLIKNMHQNNEKHSQVLTNVCLCYSMVSPEYEITRQNDVFMCEALFYESKFNSSYEYTKKEAKEAVAKLILEYMNDNWESVIELGEKMKKDAIGGVHSN</sequence>
<protein>
    <submittedName>
        <fullName evidence="3">Uncharacterized protein</fullName>
    </submittedName>
</protein>
<evidence type="ECO:0000313" key="4">
    <source>
        <dbReference type="Proteomes" id="UP000192639"/>
    </source>
</evidence>
<dbReference type="VEuPathDB" id="MicrosporidiaDB:ECANGB1_248"/>
<dbReference type="CDD" id="cd00048">
    <property type="entry name" value="DSRM_SF"/>
    <property type="match status" value="1"/>
</dbReference>
<feature type="region of interest" description="Disordered" evidence="2">
    <location>
        <begin position="483"/>
        <end position="517"/>
    </location>
</feature>
<feature type="region of interest" description="Disordered" evidence="2">
    <location>
        <begin position="546"/>
        <end position="573"/>
    </location>
</feature>
<organism evidence="3 4">
    <name type="scientific">Enterospora canceri</name>
    <dbReference type="NCBI Taxonomy" id="1081671"/>
    <lineage>
        <taxon>Eukaryota</taxon>
        <taxon>Fungi</taxon>
        <taxon>Fungi incertae sedis</taxon>
        <taxon>Microsporidia</taxon>
        <taxon>Enterocytozoonidae</taxon>
        <taxon>Enterospora</taxon>
    </lineage>
</organism>
<feature type="coiled-coil region" evidence="1">
    <location>
        <begin position="249"/>
        <end position="283"/>
    </location>
</feature>
<dbReference type="OrthoDB" id="2196394at2759"/>
<dbReference type="Gene3D" id="3.30.160.20">
    <property type="match status" value="1"/>
</dbReference>
<feature type="compositionally biased region" description="Basic residues" evidence="2">
    <location>
        <begin position="137"/>
        <end position="152"/>
    </location>
</feature>
<accession>A0A1Y1S878</accession>
<feature type="compositionally biased region" description="Polar residues" evidence="2">
    <location>
        <begin position="591"/>
        <end position="606"/>
    </location>
</feature>
<feature type="coiled-coil region" evidence="1">
    <location>
        <begin position="76"/>
        <end position="118"/>
    </location>
</feature>
<reference evidence="3 4" key="1">
    <citation type="journal article" date="2017" name="Environ. Microbiol.">
        <title>Decay of the glycolytic pathway and adaptation to intranuclear parasitism within Enterocytozoonidae microsporidia.</title>
        <authorList>
            <person name="Wiredu Boakye D."/>
            <person name="Jaroenlak P."/>
            <person name="Prachumwat A."/>
            <person name="Williams T.A."/>
            <person name="Bateman K.S."/>
            <person name="Itsathitphaisarn O."/>
            <person name="Sritunyalucksana K."/>
            <person name="Paszkiewicz K.H."/>
            <person name="Moore K.A."/>
            <person name="Stentiford G.D."/>
            <person name="Williams B.A."/>
        </authorList>
    </citation>
    <scope>NUCLEOTIDE SEQUENCE [LARGE SCALE GENOMIC DNA]</scope>
    <source>
        <strain evidence="3 4">GB1</strain>
    </source>
</reference>
<keyword evidence="1" id="KW-0175">Coiled coil</keyword>
<evidence type="ECO:0000256" key="2">
    <source>
        <dbReference type="SAM" id="MobiDB-lite"/>
    </source>
</evidence>
<name>A0A1Y1S878_9MICR</name>
<evidence type="ECO:0000313" key="3">
    <source>
        <dbReference type="EMBL" id="ORD94680.1"/>
    </source>
</evidence>
<feature type="compositionally biased region" description="Basic and acidic residues" evidence="2">
    <location>
        <begin position="483"/>
        <end position="501"/>
    </location>
</feature>
<dbReference type="Proteomes" id="UP000192639">
    <property type="component" value="Unassembled WGS sequence"/>
</dbReference>
<comment type="caution">
    <text evidence="3">The sequence shown here is derived from an EMBL/GenBank/DDBJ whole genome shotgun (WGS) entry which is preliminary data.</text>
</comment>
<feature type="compositionally biased region" description="Low complexity" evidence="2">
    <location>
        <begin position="617"/>
        <end position="632"/>
    </location>
</feature>
<feature type="region of interest" description="Disordered" evidence="2">
    <location>
        <begin position="137"/>
        <end position="160"/>
    </location>
</feature>
<dbReference type="AlphaFoldDB" id="A0A1Y1S878"/>
<gene>
    <name evidence="3" type="ORF">ECANGB1_248</name>
</gene>
<dbReference type="EMBL" id="LWDP01000012">
    <property type="protein sequence ID" value="ORD94680.1"/>
    <property type="molecule type" value="Genomic_DNA"/>
</dbReference>
<evidence type="ECO:0000256" key="1">
    <source>
        <dbReference type="SAM" id="Coils"/>
    </source>
</evidence>
<feature type="region of interest" description="Disordered" evidence="2">
    <location>
        <begin position="591"/>
        <end position="640"/>
    </location>
</feature>
<dbReference type="SUPFAM" id="SSF54768">
    <property type="entry name" value="dsRNA-binding domain-like"/>
    <property type="match status" value="1"/>
</dbReference>